<accession>Q8XLD9</accession>
<gene>
    <name evidence="2" type="ordered locus">CPE1103</name>
</gene>
<evidence type="ECO:0000313" key="2">
    <source>
        <dbReference type="EMBL" id="BAB80809.1"/>
    </source>
</evidence>
<name>Q8XLD9_CLOPE</name>
<dbReference type="EMBL" id="BA000016">
    <property type="protein sequence ID" value="BAB80809.1"/>
    <property type="molecule type" value="Genomic_DNA"/>
</dbReference>
<reference evidence="2 3" key="1">
    <citation type="journal article" date="2002" name="Proc. Natl. Acad. Sci. U.S.A.">
        <title>Complete genome sequence of Clostridium perfringens, an anaerobic flesh-eater.</title>
        <authorList>
            <person name="Shimizu T."/>
            <person name="Ohtani K."/>
            <person name="Hirakawa H."/>
            <person name="Ohshima K."/>
            <person name="Yamashita A."/>
            <person name="Shiba T."/>
            <person name="Ogasawara N."/>
            <person name="Hattori M."/>
            <person name="Kuhara S."/>
            <person name="Hayashi H."/>
        </authorList>
    </citation>
    <scope>NUCLEOTIDE SEQUENCE [LARGE SCALE GENOMIC DNA]</scope>
    <source>
        <strain evidence="3">13 / Type A</strain>
    </source>
</reference>
<proteinExistence type="predicted"/>
<dbReference type="InterPro" id="IPR057596">
    <property type="entry name" value="RDRP_core"/>
</dbReference>
<dbReference type="Pfam" id="PF05183">
    <property type="entry name" value="RdRP"/>
    <property type="match status" value="1"/>
</dbReference>
<feature type="domain" description="RDRP core" evidence="1">
    <location>
        <begin position="63"/>
        <end position="395"/>
    </location>
</feature>
<evidence type="ECO:0000259" key="1">
    <source>
        <dbReference type="Pfam" id="PF05183"/>
    </source>
</evidence>
<dbReference type="HOGENOM" id="CLU_288659_0_0_9"/>
<dbReference type="Proteomes" id="UP000000818">
    <property type="component" value="Chromosome"/>
</dbReference>
<protein>
    <recommendedName>
        <fullName evidence="1">RDRP core domain-containing protein</fullName>
    </recommendedName>
</protein>
<sequence>MEFMKKLQQYKVSYVRNGEKAKDISLCQNVILEAFSIYNNIRYKNGEYIEDIIKVIFKDGEQLETLKNGLIYNEEKYVPLLTSPSMQKHEEKIGKKTYKMEYLFIKESKAEFRDILENILSLGKSTEWEGKSMSIVKDVTARLGLATSGTHKINYTPKFIVLQDREYTYKQENYVAFTDNSLDKVTPITPESHPEAYKHTMFDGSGLMSPKMAKIIQEQLGLDYNVDFAIIRGYNGLAIKGLCLKFDFMKYIEDNYKEDSDNFKKENGVYKVKDYWGHWQKLDENIDLIFTESQAKWAKNFSSMEEYLEARESFDKKYKTITDSLYITKTNKDPKKLKTHTTTDYQLLNNLVLNKDDLIELSKETVDYYKKIIDYDYDAVRLFLGDIATDIEVTENGEVENHSELSASSKIHSLIQLMNKKALSFKEVRRFIQNNITKKICQVAGGIFFLEGGYKIIAPCPITFCNVLLTGHRGDNGLAEKEFYIAGWEGEKVTISRNPIACYQEIQKTILTDKLDKYCKDYTSEIIFFNQKDNTHMLMSGADEDGDGCKCFKNNILYNAVITPEKIFVNLSDGIENPKHIYSRKQRWENEVACSGNLIGKIANSTVIINSEAQASYYYYKKDLIARREAEANGEEFNLKKWTYRELFDKYGVAIVGSEEKWEMYNTKDYSDEEWENKRQEFMDKQRKDFNKLLAKQLENKILIFEDTQKRHKKLIEKRFIENNIDSFRAIQLSMMAIDSPKTLRMPGKEDLELLECFAKAKKPYFLCMLKKDLRKKKTTNYRTCLDLHAKYIAKELLSVNLSEEHINKVELKDGSNVKKLAAKSNDSLVKKYIKPYIDGKEVEANEDLCNLIRLALDVQAGAKNSNMYNLDWIRKNMVLEEDEYTDEECYDLAKIYFIEQYQKLSKDLELETIVATLLKAKANSRFVLNVAWDDFERVLKELYKDTPYAYIENLNGEIDWMFKKYSKIDTRFKDNNLIDKDRIAAEKRLGGLNKIGFKKTEEGFENSIETYTRLIFTREGFKLNENKLGGFYEIPDLEDGQEVEVVEEPKIRQKSVHIVYKLI</sequence>
<dbReference type="AlphaFoldDB" id="Q8XLD9"/>
<evidence type="ECO:0000313" key="3">
    <source>
        <dbReference type="Proteomes" id="UP000000818"/>
    </source>
</evidence>
<organism evidence="2 3">
    <name type="scientific">Clostridium perfringens (strain 13 / Type A)</name>
    <dbReference type="NCBI Taxonomy" id="195102"/>
    <lineage>
        <taxon>Bacteria</taxon>
        <taxon>Bacillati</taxon>
        <taxon>Bacillota</taxon>
        <taxon>Clostridia</taxon>
        <taxon>Eubacteriales</taxon>
        <taxon>Clostridiaceae</taxon>
        <taxon>Clostridium</taxon>
    </lineage>
</organism>
<dbReference type="STRING" id="195102.gene:10490366"/>
<dbReference type="GO" id="GO:0003968">
    <property type="term" value="F:RNA-directed RNA polymerase activity"/>
    <property type="evidence" value="ECO:0007669"/>
    <property type="project" value="InterPro"/>
</dbReference>
<dbReference type="KEGG" id="cpe:CPE1103"/>